<evidence type="ECO:0000313" key="3">
    <source>
        <dbReference type="Proteomes" id="UP000821866"/>
    </source>
</evidence>
<evidence type="ECO:0000256" key="1">
    <source>
        <dbReference type="SAM" id="MobiDB-lite"/>
    </source>
</evidence>
<sequence>MDTLINRADMVSRNLARVGRREGRSRLAQPPSEGRPAGRRDVTSSTSCHVTRRPEKLPGVTVKAKEVYRYGFLALLKSRNSPSFKSIIPTADNTNAYYNSLECTERALDDCDANSPAKEYVTNVMERIFGQVLSLVCGPFTRGSADCHALPKLPPTPGPKKTNLIELAIEISDSFRSKKKKN</sequence>
<dbReference type="Proteomes" id="UP000821866">
    <property type="component" value="Unassembled WGS sequence"/>
</dbReference>
<protein>
    <submittedName>
        <fullName evidence="2">Uncharacterized protein</fullName>
    </submittedName>
</protein>
<name>A0A9J6D0P6_RHIMP</name>
<organism evidence="2 3">
    <name type="scientific">Rhipicephalus microplus</name>
    <name type="common">Cattle tick</name>
    <name type="synonym">Boophilus microplus</name>
    <dbReference type="NCBI Taxonomy" id="6941"/>
    <lineage>
        <taxon>Eukaryota</taxon>
        <taxon>Metazoa</taxon>
        <taxon>Ecdysozoa</taxon>
        <taxon>Arthropoda</taxon>
        <taxon>Chelicerata</taxon>
        <taxon>Arachnida</taxon>
        <taxon>Acari</taxon>
        <taxon>Parasitiformes</taxon>
        <taxon>Ixodida</taxon>
        <taxon>Ixodoidea</taxon>
        <taxon>Ixodidae</taxon>
        <taxon>Rhipicephalinae</taxon>
        <taxon>Rhipicephalus</taxon>
        <taxon>Boophilus</taxon>
    </lineage>
</organism>
<proteinExistence type="predicted"/>
<reference evidence="2" key="1">
    <citation type="journal article" date="2020" name="Cell">
        <title>Large-Scale Comparative Analyses of Tick Genomes Elucidate Their Genetic Diversity and Vector Capacities.</title>
        <authorList>
            <consortium name="Tick Genome and Microbiome Consortium (TIGMIC)"/>
            <person name="Jia N."/>
            <person name="Wang J."/>
            <person name="Shi W."/>
            <person name="Du L."/>
            <person name="Sun Y."/>
            <person name="Zhan W."/>
            <person name="Jiang J.F."/>
            <person name="Wang Q."/>
            <person name="Zhang B."/>
            <person name="Ji P."/>
            <person name="Bell-Sakyi L."/>
            <person name="Cui X.M."/>
            <person name="Yuan T.T."/>
            <person name="Jiang B.G."/>
            <person name="Yang W.F."/>
            <person name="Lam T.T."/>
            <person name="Chang Q.C."/>
            <person name="Ding S.J."/>
            <person name="Wang X.J."/>
            <person name="Zhu J.G."/>
            <person name="Ruan X.D."/>
            <person name="Zhao L."/>
            <person name="Wei J.T."/>
            <person name="Ye R.Z."/>
            <person name="Que T.C."/>
            <person name="Du C.H."/>
            <person name="Zhou Y.H."/>
            <person name="Cheng J.X."/>
            <person name="Dai P.F."/>
            <person name="Guo W.B."/>
            <person name="Han X.H."/>
            <person name="Huang E.J."/>
            <person name="Li L.F."/>
            <person name="Wei W."/>
            <person name="Gao Y.C."/>
            <person name="Liu J.Z."/>
            <person name="Shao H.Z."/>
            <person name="Wang X."/>
            <person name="Wang C.C."/>
            <person name="Yang T.C."/>
            <person name="Huo Q.B."/>
            <person name="Li W."/>
            <person name="Chen H.Y."/>
            <person name="Chen S.E."/>
            <person name="Zhou L.G."/>
            <person name="Ni X.B."/>
            <person name="Tian J.H."/>
            <person name="Sheng Y."/>
            <person name="Liu T."/>
            <person name="Pan Y.S."/>
            <person name="Xia L.Y."/>
            <person name="Li J."/>
            <person name="Zhao F."/>
            <person name="Cao W.C."/>
        </authorList>
    </citation>
    <scope>NUCLEOTIDE SEQUENCE</scope>
    <source>
        <strain evidence="2">Rmic-2018</strain>
    </source>
</reference>
<feature type="region of interest" description="Disordered" evidence="1">
    <location>
        <begin position="18"/>
        <end position="53"/>
    </location>
</feature>
<dbReference type="AlphaFoldDB" id="A0A9J6D0P6"/>
<keyword evidence="3" id="KW-1185">Reference proteome</keyword>
<reference evidence="2" key="2">
    <citation type="submission" date="2021-09" db="EMBL/GenBank/DDBJ databases">
        <authorList>
            <person name="Jia N."/>
            <person name="Wang J."/>
            <person name="Shi W."/>
            <person name="Du L."/>
            <person name="Sun Y."/>
            <person name="Zhan W."/>
            <person name="Jiang J."/>
            <person name="Wang Q."/>
            <person name="Zhang B."/>
            <person name="Ji P."/>
            <person name="Sakyi L.B."/>
            <person name="Cui X."/>
            <person name="Yuan T."/>
            <person name="Jiang B."/>
            <person name="Yang W."/>
            <person name="Lam T.T.-Y."/>
            <person name="Chang Q."/>
            <person name="Ding S."/>
            <person name="Wang X."/>
            <person name="Zhu J."/>
            <person name="Ruan X."/>
            <person name="Zhao L."/>
            <person name="Wei J."/>
            <person name="Que T."/>
            <person name="Du C."/>
            <person name="Cheng J."/>
            <person name="Dai P."/>
            <person name="Han X."/>
            <person name="Huang E."/>
            <person name="Gao Y."/>
            <person name="Liu J."/>
            <person name="Shao H."/>
            <person name="Ye R."/>
            <person name="Li L."/>
            <person name="Wei W."/>
            <person name="Wang X."/>
            <person name="Wang C."/>
            <person name="Huo Q."/>
            <person name="Li W."/>
            <person name="Guo W."/>
            <person name="Chen H."/>
            <person name="Chen S."/>
            <person name="Zhou L."/>
            <person name="Zhou L."/>
            <person name="Ni X."/>
            <person name="Tian J."/>
            <person name="Zhou Y."/>
            <person name="Sheng Y."/>
            <person name="Liu T."/>
            <person name="Pan Y."/>
            <person name="Xia L."/>
            <person name="Li J."/>
            <person name="Zhao F."/>
            <person name="Cao W."/>
        </authorList>
    </citation>
    <scope>NUCLEOTIDE SEQUENCE</scope>
    <source>
        <strain evidence="2">Rmic-2018</strain>
        <tissue evidence="2">Larvae</tissue>
    </source>
</reference>
<gene>
    <name evidence="2" type="ORF">HPB51_027148</name>
</gene>
<evidence type="ECO:0000313" key="2">
    <source>
        <dbReference type="EMBL" id="KAH7964615.1"/>
    </source>
</evidence>
<comment type="caution">
    <text evidence="2">The sequence shown here is derived from an EMBL/GenBank/DDBJ whole genome shotgun (WGS) entry which is preliminary data.</text>
</comment>
<accession>A0A9J6D0P6</accession>
<dbReference type="EMBL" id="JABSTU010003805">
    <property type="protein sequence ID" value="KAH7964615.1"/>
    <property type="molecule type" value="Genomic_DNA"/>
</dbReference>